<keyword evidence="2" id="KW-1185">Reference proteome</keyword>
<dbReference type="AlphaFoldDB" id="A0A1L7XP91"/>
<accession>A0A1L7XP91</accession>
<evidence type="ECO:0000313" key="2">
    <source>
        <dbReference type="Proteomes" id="UP000184330"/>
    </source>
</evidence>
<protein>
    <submittedName>
        <fullName evidence="1">Uncharacterized protein</fullName>
    </submittedName>
</protein>
<gene>
    <name evidence="1" type="ORF">PAC_16772</name>
</gene>
<organism evidence="1 2">
    <name type="scientific">Phialocephala subalpina</name>
    <dbReference type="NCBI Taxonomy" id="576137"/>
    <lineage>
        <taxon>Eukaryota</taxon>
        <taxon>Fungi</taxon>
        <taxon>Dikarya</taxon>
        <taxon>Ascomycota</taxon>
        <taxon>Pezizomycotina</taxon>
        <taxon>Leotiomycetes</taxon>
        <taxon>Helotiales</taxon>
        <taxon>Mollisiaceae</taxon>
        <taxon>Phialocephala</taxon>
        <taxon>Phialocephala fortinii species complex</taxon>
    </lineage>
</organism>
<sequence>MAITPQLQWSLDRTTQNGLSVAKGIFMAATRDDVQVLALATCRKFGATLPMTTKTCDIVQKTVLPTPSHPVIRFLHAFVGYYKDDSASALGENMAGVHFLGLACALATTIPEFEGATALLAMLRSTTPERELLPTIPQLKQLLASLHSRCSRSGFADSVVRYQVDIGHALFTPRGDYSEYGQKPNMAPSPESLKLLVDAFREVGRLGEATTICAEVKVGTCAPWIAAFTEWCLGAPSIYLEDEERVRTAIVEYVGSKISIVIPKVVDDSGLQLKIIIMREISGPEELITYSKGQEWIGMVGIGAYGKWLLHEYDFDRGLGLRALHKALPHAITMVLSQLSFSESVEAQQYLAGDDPILDLCPRPFPDRKFIANIYNQMLDTEIGAKDIRSRGDGLLIADLDVTKEYLVDLQRDCACETCRSSNPTIDTSSFLTSCKMGIFYDGIATIVTDILTLSLFHLPEKLLVKINRCRFGQKRRGFGSNVTAILRWGLFSPCSTREILTSARVLVGHQDLDKELDDYNQSQPENHTQSDWILTCYKGQAIYPAVFDSSYHFDNMKGYLQLYWLPGILQYGGERWKGVTGGQTTWGPDQPHKISHEESLSPRNLFRHLRTEWAVSTKDNSILEAKLLLKDGERISQTARNPIDSLLGLQYGLVAECSHDRYAKLKNPDRFCVYVGPEALPRFREPGSVVIVPVDGSDDLRFFSIPGAEEERKFVLRKNACLSCSLTFCRKFDAAVLIL</sequence>
<dbReference type="EMBL" id="FJOG01000040">
    <property type="protein sequence ID" value="CZR66871.1"/>
    <property type="molecule type" value="Genomic_DNA"/>
</dbReference>
<evidence type="ECO:0000313" key="1">
    <source>
        <dbReference type="EMBL" id="CZR66871.1"/>
    </source>
</evidence>
<name>A0A1L7XP91_9HELO</name>
<dbReference type="OrthoDB" id="5311240at2759"/>
<dbReference type="Proteomes" id="UP000184330">
    <property type="component" value="Unassembled WGS sequence"/>
</dbReference>
<reference evidence="1 2" key="1">
    <citation type="submission" date="2016-03" db="EMBL/GenBank/DDBJ databases">
        <authorList>
            <person name="Ploux O."/>
        </authorList>
    </citation>
    <scope>NUCLEOTIDE SEQUENCE [LARGE SCALE GENOMIC DNA]</scope>
    <source>
        <strain evidence="1 2">UAMH 11012</strain>
    </source>
</reference>
<proteinExistence type="predicted"/>